<evidence type="ECO:0000256" key="1">
    <source>
        <dbReference type="SAM" id="MobiDB-lite"/>
    </source>
</evidence>
<gene>
    <name evidence="4" type="ORF">GCM10010449_52840</name>
</gene>
<organism evidence="4 5">
    <name type="scientific">Streptomyces rectiviolaceus</name>
    <dbReference type="NCBI Taxonomy" id="332591"/>
    <lineage>
        <taxon>Bacteria</taxon>
        <taxon>Bacillati</taxon>
        <taxon>Actinomycetota</taxon>
        <taxon>Actinomycetes</taxon>
        <taxon>Kitasatosporales</taxon>
        <taxon>Streptomycetaceae</taxon>
        <taxon>Streptomyces</taxon>
    </lineage>
</organism>
<comment type="caution">
    <text evidence="4">The sequence shown here is derived from an EMBL/GenBank/DDBJ whole genome shotgun (WGS) entry which is preliminary data.</text>
</comment>
<name>A0ABP6MSN2_9ACTN</name>
<feature type="region of interest" description="Disordered" evidence="1">
    <location>
        <begin position="1"/>
        <end position="56"/>
    </location>
</feature>
<keyword evidence="2" id="KW-0472">Membrane</keyword>
<accession>A0ABP6MSN2</accession>
<evidence type="ECO:0000259" key="3">
    <source>
        <dbReference type="Pfam" id="PF26056"/>
    </source>
</evidence>
<keyword evidence="2" id="KW-0812">Transmembrane</keyword>
<dbReference type="Pfam" id="PF26056">
    <property type="entry name" value="DUF8017"/>
    <property type="match status" value="1"/>
</dbReference>
<feature type="transmembrane region" description="Helical" evidence="2">
    <location>
        <begin position="60"/>
        <end position="81"/>
    </location>
</feature>
<keyword evidence="5" id="KW-1185">Reference proteome</keyword>
<feature type="domain" description="DUF8017" evidence="3">
    <location>
        <begin position="119"/>
        <end position="311"/>
    </location>
</feature>
<feature type="compositionally biased region" description="Low complexity" evidence="1">
    <location>
        <begin position="13"/>
        <end position="44"/>
    </location>
</feature>
<reference evidence="5" key="1">
    <citation type="journal article" date="2019" name="Int. J. Syst. Evol. Microbiol.">
        <title>The Global Catalogue of Microorganisms (GCM) 10K type strain sequencing project: providing services to taxonomists for standard genome sequencing and annotation.</title>
        <authorList>
            <consortium name="The Broad Institute Genomics Platform"/>
            <consortium name="The Broad Institute Genome Sequencing Center for Infectious Disease"/>
            <person name="Wu L."/>
            <person name="Ma J."/>
        </authorList>
    </citation>
    <scope>NUCLEOTIDE SEQUENCE [LARGE SCALE GENOMIC DNA]</scope>
    <source>
        <strain evidence="5">JCM 9092</strain>
    </source>
</reference>
<feature type="compositionally biased region" description="Gly residues" evidence="1">
    <location>
        <begin position="45"/>
        <end position="54"/>
    </location>
</feature>
<dbReference type="EMBL" id="BAAAUG010000099">
    <property type="protein sequence ID" value="GAA3124642.1"/>
    <property type="molecule type" value="Genomic_DNA"/>
</dbReference>
<feature type="compositionally biased region" description="Low complexity" evidence="1">
    <location>
        <begin position="94"/>
        <end position="106"/>
    </location>
</feature>
<sequence length="318" mass="32615">MWPGEQQPGGGPNQQPNPYQQPGYQQPAPWNAPTVPGGTPQAPQGTGGGDGGSNGDKTKVIAVVAAAAVVVAAGVTGFLVLGGDEDDTAKPDPAKSSSAAPSPAGSEDADARGVGGGPKPTIAGWKTVVNAKSGIAFDVPAQWIPKSADWVSWVSEDDDPDDKPLVAMAAPAYLKEKWCGSDEDRDGTKDYTALAAAGSKGNRGAKSTEEAARKDAELWVYGAYTQPDKKKVSTGAARPYTTKSGITGSLVTASSSGVIKKDKCDSDGKATTFAFKNADGDFVSWSFNGAKGVRDEVPDATVKKILGTVREIEVESGS</sequence>
<evidence type="ECO:0000313" key="4">
    <source>
        <dbReference type="EMBL" id="GAA3124642.1"/>
    </source>
</evidence>
<proteinExistence type="predicted"/>
<keyword evidence="2" id="KW-1133">Transmembrane helix</keyword>
<protein>
    <recommendedName>
        <fullName evidence="3">DUF8017 domain-containing protein</fullName>
    </recommendedName>
</protein>
<evidence type="ECO:0000313" key="5">
    <source>
        <dbReference type="Proteomes" id="UP001501637"/>
    </source>
</evidence>
<dbReference type="Proteomes" id="UP001501637">
    <property type="component" value="Unassembled WGS sequence"/>
</dbReference>
<evidence type="ECO:0000256" key="2">
    <source>
        <dbReference type="SAM" id="Phobius"/>
    </source>
</evidence>
<dbReference type="InterPro" id="IPR058330">
    <property type="entry name" value="DUF8017"/>
</dbReference>
<dbReference type="RefSeq" id="WP_344524667.1">
    <property type="nucleotide sequence ID" value="NZ_BAAAUG010000099.1"/>
</dbReference>
<feature type="region of interest" description="Disordered" evidence="1">
    <location>
        <begin position="81"/>
        <end position="122"/>
    </location>
</feature>